<sequence>MASSSVSPLQSRMATPGGWNPSPPLPSAGSQSAAQVVTLGSGRPPPKQLLLRQMSGLSRSPSRGLSARAVGDASTPAAAPRVPSMPLASSGKSPAAGANSLHTRAHAAGHSYVPASSRELPHAGGSSLQEFLDGDPWEGCEDLAPQGMIDWLADYVQLAKNASLAREAEYARLKKSTCVREAEAGFLRTDMVTCQKDAAAAPSPDRPLTASKPLGGRISIGTVSTAASLGRPSLLSTPGSCGSLPPRQSHGARSADGDKFEDDDTWELEFLMRAGMD</sequence>
<dbReference type="EMBL" id="HBNR01010362">
    <property type="protein sequence ID" value="CAE4567133.1"/>
    <property type="molecule type" value="Transcribed_RNA"/>
</dbReference>
<feature type="compositionally biased region" description="Polar residues" evidence="1">
    <location>
        <begin position="1"/>
        <end position="13"/>
    </location>
</feature>
<gene>
    <name evidence="2" type="ORF">AMON00008_LOCUS6752</name>
</gene>
<accession>A0A7S4UZ24</accession>
<dbReference type="AlphaFoldDB" id="A0A7S4UZ24"/>
<protein>
    <submittedName>
        <fullName evidence="2">Uncharacterized protein</fullName>
    </submittedName>
</protein>
<organism evidence="2">
    <name type="scientific">Alexandrium monilatum</name>
    <dbReference type="NCBI Taxonomy" id="311494"/>
    <lineage>
        <taxon>Eukaryota</taxon>
        <taxon>Sar</taxon>
        <taxon>Alveolata</taxon>
        <taxon>Dinophyceae</taxon>
        <taxon>Gonyaulacales</taxon>
        <taxon>Pyrocystaceae</taxon>
        <taxon>Alexandrium</taxon>
    </lineage>
</organism>
<evidence type="ECO:0000313" key="2">
    <source>
        <dbReference type="EMBL" id="CAE4567133.1"/>
    </source>
</evidence>
<reference evidence="2" key="1">
    <citation type="submission" date="2021-01" db="EMBL/GenBank/DDBJ databases">
        <authorList>
            <person name="Corre E."/>
            <person name="Pelletier E."/>
            <person name="Niang G."/>
            <person name="Scheremetjew M."/>
            <person name="Finn R."/>
            <person name="Kale V."/>
            <person name="Holt S."/>
            <person name="Cochrane G."/>
            <person name="Meng A."/>
            <person name="Brown T."/>
            <person name="Cohen L."/>
        </authorList>
    </citation>
    <scope>NUCLEOTIDE SEQUENCE</scope>
    <source>
        <strain evidence="2">CCMP3105</strain>
    </source>
</reference>
<proteinExistence type="predicted"/>
<feature type="compositionally biased region" description="Low complexity" evidence="1">
    <location>
        <begin position="55"/>
        <end position="69"/>
    </location>
</feature>
<feature type="region of interest" description="Disordered" evidence="1">
    <location>
        <begin position="1"/>
        <end position="98"/>
    </location>
</feature>
<feature type="region of interest" description="Disordered" evidence="1">
    <location>
        <begin position="229"/>
        <end position="261"/>
    </location>
</feature>
<name>A0A7S4UZ24_9DINO</name>
<evidence type="ECO:0000256" key="1">
    <source>
        <dbReference type="SAM" id="MobiDB-lite"/>
    </source>
</evidence>